<dbReference type="PROSITE" id="PS00858">
    <property type="entry name" value="PREPHENATE_DEHYDR_2"/>
    <property type="match status" value="1"/>
</dbReference>
<comment type="pathway">
    <text evidence="1 10">Amino-acid biosynthesis; L-phenylalanine biosynthesis; phenylpyruvate from prephenate: step 1/1.</text>
</comment>
<sequence>MKYGFLGPVGTFTQAALLAWRPAASAEHVACPSVNVALAQVRSGELDAAMVPIENSVEGGVSATLDALAAGEPLRVIGEVLVPITFVLAAPEGVEFSEIRAVGTHPHGWAQVRGWMAANLPDAVYVPTLSTAAAATDLLAAHTDTAPAYDAAVCAPVAAAGLTVLADDIGDNKTAVTRFVLVARPGWLPTPTGADKTTIVVYQHTDRSGGLLELLEHFAARDINMTRLESRPTGAAMGSYCFSIDFEGHVRDERVGEALMGLHRVAAQVVFLGSYPRADGQAAATTEAASNARFRQAQDWLRGLRDEPAEGATSGLRRSGRS</sequence>
<dbReference type="FunFam" id="3.30.70.260:FF:000012">
    <property type="entry name" value="Prephenate dehydratase"/>
    <property type="match status" value="1"/>
</dbReference>
<dbReference type="Gene3D" id="3.30.70.260">
    <property type="match status" value="1"/>
</dbReference>
<feature type="domain" description="ACT" evidence="12">
    <location>
        <begin position="199"/>
        <end position="277"/>
    </location>
</feature>
<dbReference type="EC" id="4.2.1.51" evidence="2 10"/>
<evidence type="ECO:0000256" key="9">
    <source>
        <dbReference type="PIRSR" id="PIRSR001500-2"/>
    </source>
</evidence>
<dbReference type="OrthoDB" id="9802281at2"/>
<evidence type="ECO:0000256" key="1">
    <source>
        <dbReference type="ARBA" id="ARBA00004741"/>
    </source>
</evidence>
<evidence type="ECO:0000256" key="10">
    <source>
        <dbReference type="RuleBase" id="RU361254"/>
    </source>
</evidence>
<dbReference type="PROSITE" id="PS51171">
    <property type="entry name" value="PREPHENATE_DEHYDR_3"/>
    <property type="match status" value="1"/>
</dbReference>
<dbReference type="PANTHER" id="PTHR21022:SF19">
    <property type="entry name" value="PREPHENATE DEHYDRATASE-RELATED"/>
    <property type="match status" value="1"/>
</dbReference>
<dbReference type="FunFam" id="3.40.190.10:FF:000064">
    <property type="entry name" value="Prephenate dehydratase"/>
    <property type="match status" value="1"/>
</dbReference>
<evidence type="ECO:0000256" key="2">
    <source>
        <dbReference type="ARBA" id="ARBA00013147"/>
    </source>
</evidence>
<dbReference type="GO" id="GO:0004664">
    <property type="term" value="F:prephenate dehydratase activity"/>
    <property type="evidence" value="ECO:0007669"/>
    <property type="project" value="UniProtKB-UniRule"/>
</dbReference>
<gene>
    <name evidence="10" type="primary">pheA</name>
    <name evidence="13" type="ORF">BKA23_0044</name>
</gene>
<evidence type="ECO:0000256" key="6">
    <source>
        <dbReference type="ARBA" id="ARBA00023222"/>
    </source>
</evidence>
<evidence type="ECO:0000259" key="12">
    <source>
        <dbReference type="PROSITE" id="PS51671"/>
    </source>
</evidence>
<dbReference type="PANTHER" id="PTHR21022">
    <property type="entry name" value="PREPHENATE DEHYDRATASE P PROTEIN"/>
    <property type="match status" value="1"/>
</dbReference>
<dbReference type="CDD" id="cd04905">
    <property type="entry name" value="ACT_CM-PDT"/>
    <property type="match status" value="1"/>
</dbReference>
<evidence type="ECO:0000256" key="3">
    <source>
        <dbReference type="ARBA" id="ARBA00021872"/>
    </source>
</evidence>
<dbReference type="RefSeq" id="WP_145224421.1">
    <property type="nucleotide sequence ID" value="NZ_VIVQ01000001.1"/>
</dbReference>
<dbReference type="AlphaFoldDB" id="A0A561E6Q9"/>
<comment type="caution">
    <text evidence="13">The sequence shown here is derived from an EMBL/GenBank/DDBJ whole genome shotgun (WGS) entry which is preliminary data.</text>
</comment>
<dbReference type="InterPro" id="IPR008242">
    <property type="entry name" value="Chor_mutase/pphenate_deHydtase"/>
</dbReference>
<evidence type="ECO:0000256" key="5">
    <source>
        <dbReference type="ARBA" id="ARBA00023141"/>
    </source>
</evidence>
<dbReference type="InterPro" id="IPR018528">
    <property type="entry name" value="Preph_deHydtase_CS"/>
</dbReference>
<organism evidence="13 14">
    <name type="scientific">Rudaeicoccus suwonensis</name>
    <dbReference type="NCBI Taxonomy" id="657409"/>
    <lineage>
        <taxon>Bacteria</taxon>
        <taxon>Bacillati</taxon>
        <taxon>Actinomycetota</taxon>
        <taxon>Actinomycetes</taxon>
        <taxon>Micrococcales</taxon>
        <taxon>Dermacoccaceae</taxon>
        <taxon>Rudaeicoccus</taxon>
    </lineage>
</organism>
<evidence type="ECO:0000256" key="8">
    <source>
        <dbReference type="ARBA" id="ARBA00047848"/>
    </source>
</evidence>
<reference evidence="13 14" key="1">
    <citation type="submission" date="2019-06" db="EMBL/GenBank/DDBJ databases">
        <title>Sequencing the genomes of 1000 actinobacteria strains.</title>
        <authorList>
            <person name="Klenk H.-P."/>
        </authorList>
    </citation>
    <scope>NUCLEOTIDE SEQUENCE [LARGE SCALE GENOMIC DNA]</scope>
    <source>
        <strain evidence="13 14">DSM 19560</strain>
    </source>
</reference>
<accession>A0A561E6Q9</accession>
<dbReference type="SUPFAM" id="SSF55021">
    <property type="entry name" value="ACT-like"/>
    <property type="match status" value="1"/>
</dbReference>
<dbReference type="InterPro" id="IPR002912">
    <property type="entry name" value="ACT_dom"/>
</dbReference>
<feature type="site" description="Essential for prephenate dehydratase activity" evidence="9">
    <location>
        <position position="177"/>
    </location>
</feature>
<dbReference type="Proteomes" id="UP000318297">
    <property type="component" value="Unassembled WGS sequence"/>
</dbReference>
<feature type="domain" description="Prephenate dehydratase" evidence="11">
    <location>
        <begin position="2"/>
        <end position="184"/>
    </location>
</feature>
<dbReference type="UniPathway" id="UPA00121">
    <property type="reaction ID" value="UER00345"/>
</dbReference>
<keyword evidence="4 10" id="KW-0028">Amino-acid biosynthesis</keyword>
<proteinExistence type="predicted"/>
<evidence type="ECO:0000256" key="7">
    <source>
        <dbReference type="ARBA" id="ARBA00023239"/>
    </source>
</evidence>
<dbReference type="InterPro" id="IPR045865">
    <property type="entry name" value="ACT-like_dom_sf"/>
</dbReference>
<dbReference type="PIRSF" id="PIRSF001500">
    <property type="entry name" value="Chor_mut_pdt_Ppr"/>
    <property type="match status" value="1"/>
</dbReference>
<dbReference type="CDD" id="cd13632">
    <property type="entry name" value="PBP2_Aa-PDT_like"/>
    <property type="match status" value="1"/>
</dbReference>
<dbReference type="PROSITE" id="PS51671">
    <property type="entry name" value="ACT"/>
    <property type="match status" value="1"/>
</dbReference>
<dbReference type="EMBL" id="VIVQ01000001">
    <property type="protein sequence ID" value="TWE11282.1"/>
    <property type="molecule type" value="Genomic_DNA"/>
</dbReference>
<dbReference type="SUPFAM" id="SSF53850">
    <property type="entry name" value="Periplasmic binding protein-like II"/>
    <property type="match status" value="1"/>
</dbReference>
<protein>
    <recommendedName>
        <fullName evidence="3 10">Prephenate dehydratase</fullName>
        <shortName evidence="10">PDT</shortName>
        <ecNumber evidence="2 10">4.2.1.51</ecNumber>
    </recommendedName>
</protein>
<dbReference type="Pfam" id="PF00800">
    <property type="entry name" value="PDT"/>
    <property type="match status" value="1"/>
</dbReference>
<dbReference type="NCBIfam" id="NF008865">
    <property type="entry name" value="PRK11898.1"/>
    <property type="match status" value="1"/>
</dbReference>
<dbReference type="GO" id="GO:0005737">
    <property type="term" value="C:cytoplasm"/>
    <property type="evidence" value="ECO:0007669"/>
    <property type="project" value="TreeGrafter"/>
</dbReference>
<keyword evidence="14" id="KW-1185">Reference proteome</keyword>
<evidence type="ECO:0000259" key="11">
    <source>
        <dbReference type="PROSITE" id="PS51171"/>
    </source>
</evidence>
<keyword evidence="5 10" id="KW-0057">Aromatic amino acid biosynthesis</keyword>
<evidence type="ECO:0000256" key="4">
    <source>
        <dbReference type="ARBA" id="ARBA00022605"/>
    </source>
</evidence>
<comment type="catalytic activity">
    <reaction evidence="8 10">
        <text>prephenate + H(+) = 3-phenylpyruvate + CO2 + H2O</text>
        <dbReference type="Rhea" id="RHEA:21648"/>
        <dbReference type="ChEBI" id="CHEBI:15377"/>
        <dbReference type="ChEBI" id="CHEBI:15378"/>
        <dbReference type="ChEBI" id="CHEBI:16526"/>
        <dbReference type="ChEBI" id="CHEBI:18005"/>
        <dbReference type="ChEBI" id="CHEBI:29934"/>
        <dbReference type="EC" id="4.2.1.51"/>
    </reaction>
</comment>
<keyword evidence="7 10" id="KW-0456">Lyase</keyword>
<name>A0A561E6Q9_9MICO</name>
<dbReference type="Gene3D" id="3.40.190.10">
    <property type="entry name" value="Periplasmic binding protein-like II"/>
    <property type="match status" value="2"/>
</dbReference>
<evidence type="ECO:0000313" key="14">
    <source>
        <dbReference type="Proteomes" id="UP000318297"/>
    </source>
</evidence>
<evidence type="ECO:0000313" key="13">
    <source>
        <dbReference type="EMBL" id="TWE11282.1"/>
    </source>
</evidence>
<dbReference type="InterPro" id="IPR001086">
    <property type="entry name" value="Preph_deHydtase"/>
</dbReference>
<keyword evidence="6 10" id="KW-0584">Phenylalanine biosynthesis</keyword>
<dbReference type="GO" id="GO:0009094">
    <property type="term" value="P:L-phenylalanine biosynthetic process"/>
    <property type="evidence" value="ECO:0007669"/>
    <property type="project" value="UniProtKB-UniPathway"/>
</dbReference>